<evidence type="ECO:0000313" key="2">
    <source>
        <dbReference type="EMBL" id="TWF39870.1"/>
    </source>
</evidence>
<dbReference type="InterPro" id="IPR056695">
    <property type="entry name" value="DUF7793"/>
</dbReference>
<keyword evidence="3" id="KW-1185">Reference proteome</keyword>
<comment type="caution">
    <text evidence="2">The sequence shown here is derived from an EMBL/GenBank/DDBJ whole genome shotgun (WGS) entry which is preliminary data.</text>
</comment>
<gene>
    <name evidence="2" type="ORF">FHW36_105310</name>
</gene>
<dbReference type="AlphaFoldDB" id="A0A561PP41"/>
<dbReference type="OrthoDB" id="1358466at2"/>
<evidence type="ECO:0000313" key="3">
    <source>
        <dbReference type="Proteomes" id="UP000320811"/>
    </source>
</evidence>
<sequence length="129" mass="14614">MNPPDHLPMIKGEIADYYYDPSGILYSYSKGIRRTVENISGNIALVKQVTGNKKVPLLIYLTNSPVPDKATREFSTAQLPHVYTAMAMVSKPGLSQLIMRILFKLKTPPIPMKSFTRDTEAREWLLQFV</sequence>
<organism evidence="2 3">
    <name type="scientific">Chitinophaga polysaccharea</name>
    <dbReference type="NCBI Taxonomy" id="1293035"/>
    <lineage>
        <taxon>Bacteria</taxon>
        <taxon>Pseudomonadati</taxon>
        <taxon>Bacteroidota</taxon>
        <taxon>Chitinophagia</taxon>
        <taxon>Chitinophagales</taxon>
        <taxon>Chitinophagaceae</taxon>
        <taxon>Chitinophaga</taxon>
    </lineage>
</organism>
<reference evidence="2 3" key="1">
    <citation type="submission" date="2019-06" db="EMBL/GenBank/DDBJ databases">
        <title>Sorghum-associated microbial communities from plants grown in Nebraska, USA.</title>
        <authorList>
            <person name="Schachtman D."/>
        </authorList>
    </citation>
    <scope>NUCLEOTIDE SEQUENCE [LARGE SCALE GENOMIC DNA]</scope>
    <source>
        <strain evidence="2 3">1209</strain>
    </source>
</reference>
<proteinExistence type="predicted"/>
<dbReference type="RefSeq" id="WP_145671049.1">
    <property type="nucleotide sequence ID" value="NZ_VIWO01000005.1"/>
</dbReference>
<dbReference type="EMBL" id="VIWO01000005">
    <property type="protein sequence ID" value="TWF39870.1"/>
    <property type="molecule type" value="Genomic_DNA"/>
</dbReference>
<protein>
    <recommendedName>
        <fullName evidence="1">DUF7793 domain-containing protein</fullName>
    </recommendedName>
</protein>
<dbReference type="Pfam" id="PF25056">
    <property type="entry name" value="DUF7793"/>
    <property type="match status" value="1"/>
</dbReference>
<dbReference type="Gene3D" id="3.40.970.30">
    <property type="entry name" value="yp_829618.1 like domains"/>
    <property type="match status" value="1"/>
</dbReference>
<accession>A0A561PP41</accession>
<name>A0A561PP41_9BACT</name>
<dbReference type="Proteomes" id="UP000320811">
    <property type="component" value="Unassembled WGS sequence"/>
</dbReference>
<feature type="domain" description="DUF7793" evidence="1">
    <location>
        <begin position="22"/>
        <end position="128"/>
    </location>
</feature>
<evidence type="ECO:0000259" key="1">
    <source>
        <dbReference type="Pfam" id="PF25056"/>
    </source>
</evidence>